<dbReference type="PROSITE" id="PS00028">
    <property type="entry name" value="ZINC_FINGER_C2H2_1"/>
    <property type="match status" value="1"/>
</dbReference>
<organism evidence="4 5">
    <name type="scientific">Homarus americanus</name>
    <name type="common">American lobster</name>
    <dbReference type="NCBI Taxonomy" id="6706"/>
    <lineage>
        <taxon>Eukaryota</taxon>
        <taxon>Metazoa</taxon>
        <taxon>Ecdysozoa</taxon>
        <taxon>Arthropoda</taxon>
        <taxon>Crustacea</taxon>
        <taxon>Multicrustacea</taxon>
        <taxon>Malacostraca</taxon>
        <taxon>Eumalacostraca</taxon>
        <taxon>Eucarida</taxon>
        <taxon>Decapoda</taxon>
        <taxon>Pleocyemata</taxon>
        <taxon>Astacidea</taxon>
        <taxon>Nephropoidea</taxon>
        <taxon>Nephropidae</taxon>
        <taxon>Homarus</taxon>
    </lineage>
</organism>
<feature type="region of interest" description="Disordered" evidence="2">
    <location>
        <begin position="386"/>
        <end position="418"/>
    </location>
</feature>
<proteinExistence type="predicted"/>
<feature type="compositionally biased region" description="Basic and acidic residues" evidence="2">
    <location>
        <begin position="583"/>
        <end position="595"/>
    </location>
</feature>
<evidence type="ECO:0000313" key="4">
    <source>
        <dbReference type="EMBL" id="KAG7155926.1"/>
    </source>
</evidence>
<feature type="domain" description="C2H2-type" evidence="3">
    <location>
        <begin position="684"/>
        <end position="712"/>
    </location>
</feature>
<accession>A0A8J5JE79</accession>
<feature type="region of interest" description="Disordered" evidence="2">
    <location>
        <begin position="581"/>
        <end position="628"/>
    </location>
</feature>
<reference evidence="4" key="1">
    <citation type="journal article" date="2021" name="Sci. Adv.">
        <title>The American lobster genome reveals insights on longevity, neural, and immune adaptations.</title>
        <authorList>
            <person name="Polinski J.M."/>
            <person name="Zimin A.V."/>
            <person name="Clark K.F."/>
            <person name="Kohn A.B."/>
            <person name="Sadowski N."/>
            <person name="Timp W."/>
            <person name="Ptitsyn A."/>
            <person name="Khanna P."/>
            <person name="Romanova D.Y."/>
            <person name="Williams P."/>
            <person name="Greenwood S.J."/>
            <person name="Moroz L.L."/>
            <person name="Walt D.R."/>
            <person name="Bodnar A.G."/>
        </authorList>
    </citation>
    <scope>NUCLEOTIDE SEQUENCE</scope>
    <source>
        <strain evidence="4">GMGI-L3</strain>
    </source>
</reference>
<keyword evidence="1" id="KW-0862">Zinc</keyword>
<feature type="compositionally biased region" description="Basic and acidic residues" evidence="2">
    <location>
        <begin position="615"/>
        <end position="628"/>
    </location>
</feature>
<dbReference type="InterPro" id="IPR013087">
    <property type="entry name" value="Znf_C2H2_type"/>
</dbReference>
<comment type="caution">
    <text evidence="4">The sequence shown here is derived from an EMBL/GenBank/DDBJ whole genome shotgun (WGS) entry which is preliminary data.</text>
</comment>
<dbReference type="GO" id="GO:0008270">
    <property type="term" value="F:zinc ion binding"/>
    <property type="evidence" value="ECO:0007669"/>
    <property type="project" value="UniProtKB-KW"/>
</dbReference>
<sequence>MVDWETSKLELHAGRMHVVAKDSSSFPVNEMLQDDETELNVMDFVETEYKSEKCEDLGIRQSSSGSPENHKRMRVKISRKDLHGEVDNECDARTDSVSLTTDQVQVKIRKKNKFAKNPTLTVEPSNNLDVSLHYPYATCLKSLCDEVGDVQIPSSDSFSMKIFDQLRQTDVHYPYASLLEELHQNAEAESTNIPSTLEESFQQDSLELGIADVMRSLHYPTRMNENSSNFEDSAIESFEAPFSTMLLGMVMQQKIQDYARNQSDKVNSVGDFRGIGEILKTSMPKSLEDDPPPSELHSSALLRKLSLLAQQNQEMTKGSSFHDSSDDEREQILLWSTSESSHSEDDDLEWKPTNWKSKQVTTVVNIPKKRKSRRKKKGVIEKHNNVNMNVPSSSQDYCTNTGQKHSSSTGEFENEFLGSPSVAPSRLLQLIMGSVQNDSRNIVTEESHRVSQVGKRKNKSCRQSLRRSKRKTKRKSVINNIQRDNCDWKIRLQNADSSLKNKRQVQNEEILSVINSEAEENDPLNNLSCTAKTSEPQSLLKEYLLKPAGEEITPIESCDIPKVETNFLFSRLLQNFKSLAESSHSDNNPERRQESRSSPSILRGMLVGGNNSNELQRKNHADEETQDSKNFIEHINVSAIRNSPSQDSLFDSTGSLCKVKCEQEIKIELQDEVVCKIECDEDSFECQVCHLQFSSGMDLSNHQILFHCNEDPQSSSSHKLLPCSVDGLPNNVLQEKLPA</sequence>
<evidence type="ECO:0000259" key="3">
    <source>
        <dbReference type="PROSITE" id="PS50157"/>
    </source>
</evidence>
<protein>
    <recommendedName>
        <fullName evidence="3">C2H2-type domain-containing protein</fullName>
    </recommendedName>
</protein>
<evidence type="ECO:0000256" key="1">
    <source>
        <dbReference type="PROSITE-ProRule" id="PRU00042"/>
    </source>
</evidence>
<feature type="compositionally biased region" description="Polar residues" evidence="2">
    <location>
        <begin position="386"/>
        <end position="411"/>
    </location>
</feature>
<feature type="region of interest" description="Disordered" evidence="2">
    <location>
        <begin position="454"/>
        <end position="475"/>
    </location>
</feature>
<name>A0A8J5JE79_HOMAM</name>
<dbReference type="EMBL" id="JAHLQT010040257">
    <property type="protein sequence ID" value="KAG7155926.1"/>
    <property type="molecule type" value="Genomic_DNA"/>
</dbReference>
<gene>
    <name evidence="4" type="ORF">Hamer_G012069</name>
</gene>
<keyword evidence="1" id="KW-0863">Zinc-finger</keyword>
<dbReference type="AlphaFoldDB" id="A0A8J5JE79"/>
<dbReference type="Proteomes" id="UP000747542">
    <property type="component" value="Unassembled WGS sequence"/>
</dbReference>
<keyword evidence="1" id="KW-0479">Metal-binding</keyword>
<evidence type="ECO:0000313" key="5">
    <source>
        <dbReference type="Proteomes" id="UP000747542"/>
    </source>
</evidence>
<dbReference type="OrthoDB" id="6351333at2759"/>
<evidence type="ECO:0000256" key="2">
    <source>
        <dbReference type="SAM" id="MobiDB-lite"/>
    </source>
</evidence>
<keyword evidence="5" id="KW-1185">Reference proteome</keyword>
<dbReference type="PROSITE" id="PS50157">
    <property type="entry name" value="ZINC_FINGER_C2H2_2"/>
    <property type="match status" value="1"/>
</dbReference>